<protein>
    <submittedName>
        <fullName evidence="1">Putative ovule protein</fullName>
    </submittedName>
</protein>
<sequence length="77" mass="8887">MLVELGFPQKFISWIMECVPTVSYSSVLNGGLTKPFQGKRGIRQGDPMAPYLFVIAMEYLHRELHMLTMNPNFQFHP</sequence>
<proteinExistence type="predicted"/>
<dbReference type="EMBL" id="GEDG01038336">
    <property type="protein sequence ID" value="JAP07642.1"/>
    <property type="molecule type" value="Transcribed_RNA"/>
</dbReference>
<dbReference type="PANTHER" id="PTHR33116">
    <property type="entry name" value="REVERSE TRANSCRIPTASE ZINC-BINDING DOMAIN-CONTAINING PROTEIN-RELATED-RELATED"/>
    <property type="match status" value="1"/>
</dbReference>
<organism evidence="1">
    <name type="scientific">Solanum chacoense</name>
    <name type="common">Chaco potato</name>
    <dbReference type="NCBI Taxonomy" id="4108"/>
    <lineage>
        <taxon>Eukaryota</taxon>
        <taxon>Viridiplantae</taxon>
        <taxon>Streptophyta</taxon>
        <taxon>Embryophyta</taxon>
        <taxon>Tracheophyta</taxon>
        <taxon>Spermatophyta</taxon>
        <taxon>Magnoliopsida</taxon>
        <taxon>eudicotyledons</taxon>
        <taxon>Gunneridae</taxon>
        <taxon>Pentapetalae</taxon>
        <taxon>asterids</taxon>
        <taxon>lamiids</taxon>
        <taxon>Solanales</taxon>
        <taxon>Solanaceae</taxon>
        <taxon>Solanoideae</taxon>
        <taxon>Solaneae</taxon>
        <taxon>Solanum</taxon>
    </lineage>
</organism>
<dbReference type="AlphaFoldDB" id="A0A0V0GI58"/>
<accession>A0A0V0GI58</accession>
<reference evidence="1" key="1">
    <citation type="submission" date="2015-12" db="EMBL/GenBank/DDBJ databases">
        <title>Gene expression during late stages of embryo sac development: a critical building block for successful pollen-pistil interactions.</title>
        <authorList>
            <person name="Liu Y."/>
            <person name="Joly V."/>
            <person name="Sabar M."/>
            <person name="Matton D.P."/>
        </authorList>
    </citation>
    <scope>NUCLEOTIDE SEQUENCE</scope>
</reference>
<evidence type="ECO:0000313" key="1">
    <source>
        <dbReference type="EMBL" id="JAP07642.1"/>
    </source>
</evidence>
<name>A0A0V0GI58_SOLCH</name>
<dbReference type="PANTHER" id="PTHR33116:SF66">
    <property type="entry name" value="REVERSE TRANSCRIPTASE ZINC-BINDING DOMAIN-CONTAINING PROTEIN"/>
    <property type="match status" value="1"/>
</dbReference>